<name>A0ABX1ZEA3_9BACL</name>
<dbReference type="RefSeq" id="WP_171693045.1">
    <property type="nucleotide sequence ID" value="NZ_WHOC01000163.1"/>
</dbReference>
<accession>A0ABX1ZEA3</accession>
<evidence type="ECO:0000313" key="3">
    <source>
        <dbReference type="Proteomes" id="UP000658690"/>
    </source>
</evidence>
<keyword evidence="3" id="KW-1185">Reference proteome</keyword>
<proteinExistence type="predicted"/>
<evidence type="ECO:0000259" key="1">
    <source>
        <dbReference type="Pfam" id="PF00085"/>
    </source>
</evidence>
<dbReference type="CDD" id="cd02947">
    <property type="entry name" value="TRX_family"/>
    <property type="match status" value="1"/>
</dbReference>
<gene>
    <name evidence="2" type="ORF">GC102_31455</name>
</gene>
<dbReference type="Gene3D" id="3.40.30.10">
    <property type="entry name" value="Glutaredoxin"/>
    <property type="match status" value="1"/>
</dbReference>
<dbReference type="Pfam" id="PF00085">
    <property type="entry name" value="Thioredoxin"/>
    <property type="match status" value="1"/>
</dbReference>
<dbReference type="SUPFAM" id="SSF52833">
    <property type="entry name" value="Thioredoxin-like"/>
    <property type="match status" value="1"/>
</dbReference>
<dbReference type="InterPro" id="IPR013766">
    <property type="entry name" value="Thioredoxin_domain"/>
</dbReference>
<evidence type="ECO:0000313" key="2">
    <source>
        <dbReference type="EMBL" id="NOU90226.1"/>
    </source>
</evidence>
<reference evidence="2 3" key="1">
    <citation type="submission" date="2019-10" db="EMBL/GenBank/DDBJ databases">
        <title>Description of Paenibacillus choica sp. nov.</title>
        <authorList>
            <person name="Carlier A."/>
            <person name="Qi S."/>
        </authorList>
    </citation>
    <scope>NUCLEOTIDE SEQUENCE [LARGE SCALE GENOMIC DNA]</scope>
    <source>
        <strain evidence="2 3">LMG 31460</strain>
    </source>
</reference>
<feature type="domain" description="Thioredoxin" evidence="1">
    <location>
        <begin position="14"/>
        <end position="87"/>
    </location>
</feature>
<protein>
    <submittedName>
        <fullName evidence="2">Thioredoxin</fullName>
    </submittedName>
</protein>
<dbReference type="InterPro" id="IPR036249">
    <property type="entry name" value="Thioredoxin-like_sf"/>
</dbReference>
<organism evidence="2 3">
    <name type="scientific">Paenibacillus germinis</name>
    <dbReference type="NCBI Taxonomy" id="2654979"/>
    <lineage>
        <taxon>Bacteria</taxon>
        <taxon>Bacillati</taxon>
        <taxon>Bacillota</taxon>
        <taxon>Bacilli</taxon>
        <taxon>Bacillales</taxon>
        <taxon>Paenibacillaceae</taxon>
        <taxon>Paenibacillus</taxon>
    </lineage>
</organism>
<dbReference type="EMBL" id="WHOC01000163">
    <property type="protein sequence ID" value="NOU90226.1"/>
    <property type="molecule type" value="Genomic_DNA"/>
</dbReference>
<sequence length="110" mass="12819">MREFELLTSIELSNEFIQHHKLSFLYITSTDCSVCHALQPQVQKLMMKYPEIQLGTLNAQEVKEVAGSFSIFTVPVLLLFVEGKEYIREARIVHMDLLDEKIRKIYNMVV</sequence>
<dbReference type="Proteomes" id="UP000658690">
    <property type="component" value="Unassembled WGS sequence"/>
</dbReference>
<comment type="caution">
    <text evidence="2">The sequence shown here is derived from an EMBL/GenBank/DDBJ whole genome shotgun (WGS) entry which is preliminary data.</text>
</comment>